<dbReference type="EMBL" id="LSRX01000325">
    <property type="protein sequence ID" value="OLQ00511.1"/>
    <property type="molecule type" value="Genomic_DNA"/>
</dbReference>
<feature type="region of interest" description="Disordered" evidence="1">
    <location>
        <begin position="1"/>
        <end position="72"/>
    </location>
</feature>
<proteinExistence type="predicted"/>
<feature type="compositionally biased region" description="Polar residues" evidence="1">
    <location>
        <begin position="24"/>
        <end position="36"/>
    </location>
</feature>
<evidence type="ECO:0000313" key="2">
    <source>
        <dbReference type="EMBL" id="OLQ00511.1"/>
    </source>
</evidence>
<dbReference type="Proteomes" id="UP000186817">
    <property type="component" value="Unassembled WGS sequence"/>
</dbReference>
<organism evidence="2 3">
    <name type="scientific">Symbiodinium microadriaticum</name>
    <name type="common">Dinoflagellate</name>
    <name type="synonym">Zooxanthella microadriatica</name>
    <dbReference type="NCBI Taxonomy" id="2951"/>
    <lineage>
        <taxon>Eukaryota</taxon>
        <taxon>Sar</taxon>
        <taxon>Alveolata</taxon>
        <taxon>Dinophyceae</taxon>
        <taxon>Suessiales</taxon>
        <taxon>Symbiodiniaceae</taxon>
        <taxon>Symbiodinium</taxon>
    </lineage>
</organism>
<evidence type="ECO:0000313" key="3">
    <source>
        <dbReference type="Proteomes" id="UP000186817"/>
    </source>
</evidence>
<comment type="caution">
    <text evidence="2">The sequence shown here is derived from an EMBL/GenBank/DDBJ whole genome shotgun (WGS) entry which is preliminary data.</text>
</comment>
<dbReference type="AlphaFoldDB" id="A0A1Q9DZB1"/>
<protein>
    <submittedName>
        <fullName evidence="2">Uncharacterized protein</fullName>
    </submittedName>
</protein>
<accession>A0A1Q9DZB1</accession>
<name>A0A1Q9DZB1_SYMMI</name>
<feature type="compositionally biased region" description="Basic and acidic residues" evidence="1">
    <location>
        <begin position="37"/>
        <end position="72"/>
    </location>
</feature>
<reference evidence="2 3" key="1">
    <citation type="submission" date="2016-02" db="EMBL/GenBank/DDBJ databases">
        <title>Genome analysis of coral dinoflagellate symbionts highlights evolutionary adaptations to a symbiotic lifestyle.</title>
        <authorList>
            <person name="Aranda M."/>
            <person name="Li Y."/>
            <person name="Liew Y.J."/>
            <person name="Baumgarten S."/>
            <person name="Simakov O."/>
            <person name="Wilson M."/>
            <person name="Piel J."/>
            <person name="Ashoor H."/>
            <person name="Bougouffa S."/>
            <person name="Bajic V.B."/>
            <person name="Ryu T."/>
            <person name="Ravasi T."/>
            <person name="Bayer T."/>
            <person name="Micklem G."/>
            <person name="Kim H."/>
            <person name="Bhak J."/>
            <person name="Lajeunesse T.C."/>
            <person name="Voolstra C.R."/>
        </authorList>
    </citation>
    <scope>NUCLEOTIDE SEQUENCE [LARGE SCALE GENOMIC DNA]</scope>
    <source>
        <strain evidence="2 3">CCMP2467</strain>
    </source>
</reference>
<keyword evidence="3" id="KW-1185">Reference proteome</keyword>
<sequence>MLGSSIFNGGRWSDSLHSPVGSAETATPKTGNSPSLEQRRELLKKARDDNARVRAELRQQDDRGHYSDCDPLHSEVKKLQEARKLLRRPA</sequence>
<dbReference type="OrthoDB" id="422419at2759"/>
<gene>
    <name evidence="2" type="ORF">AK812_SmicGene16822</name>
</gene>
<evidence type="ECO:0000256" key="1">
    <source>
        <dbReference type="SAM" id="MobiDB-lite"/>
    </source>
</evidence>